<reference evidence="2" key="2">
    <citation type="submission" date="2023-06" db="EMBL/GenBank/DDBJ databases">
        <authorList>
            <consortium name="Lawrence Berkeley National Laboratory"/>
            <person name="Haridas S."/>
            <person name="Hensen N."/>
            <person name="Bonometti L."/>
            <person name="Westerberg I."/>
            <person name="Brannstrom I.O."/>
            <person name="Guillou S."/>
            <person name="Cros-Aarteil S."/>
            <person name="Calhoun S."/>
            <person name="Kuo A."/>
            <person name="Mondo S."/>
            <person name="Pangilinan J."/>
            <person name="Riley R."/>
            <person name="Labutti K."/>
            <person name="Andreopoulos B."/>
            <person name="Lipzen A."/>
            <person name="Chen C."/>
            <person name="Yanf M."/>
            <person name="Daum C."/>
            <person name="Ng V."/>
            <person name="Clum A."/>
            <person name="Steindorff A."/>
            <person name="Ohm R."/>
            <person name="Martin F."/>
            <person name="Silar P."/>
            <person name="Natvig D."/>
            <person name="Lalanne C."/>
            <person name="Gautier V."/>
            <person name="Ament-Velasquez S.L."/>
            <person name="Kruys A."/>
            <person name="Hutchinson M.I."/>
            <person name="Powell A.J."/>
            <person name="Barry K."/>
            <person name="Miller A.N."/>
            <person name="Grigoriev I.V."/>
            <person name="Debuchy R."/>
            <person name="Gladieux P."/>
            <person name="Thoren M.H."/>
            <person name="Johannesson H."/>
        </authorList>
    </citation>
    <scope>NUCLEOTIDE SEQUENCE</scope>
    <source>
        <strain evidence="2">SMH4131-1</strain>
    </source>
</reference>
<evidence type="ECO:0000256" key="1">
    <source>
        <dbReference type="SAM" id="MobiDB-lite"/>
    </source>
</evidence>
<feature type="compositionally biased region" description="Polar residues" evidence="1">
    <location>
        <begin position="244"/>
        <end position="256"/>
    </location>
</feature>
<dbReference type="Proteomes" id="UP001286456">
    <property type="component" value="Unassembled WGS sequence"/>
</dbReference>
<feature type="region of interest" description="Disordered" evidence="1">
    <location>
        <begin position="1"/>
        <end position="195"/>
    </location>
</feature>
<dbReference type="EMBL" id="JAUEPO010000002">
    <property type="protein sequence ID" value="KAK3332464.1"/>
    <property type="molecule type" value="Genomic_DNA"/>
</dbReference>
<organism evidence="2 3">
    <name type="scientific">Cercophora scortea</name>
    <dbReference type="NCBI Taxonomy" id="314031"/>
    <lineage>
        <taxon>Eukaryota</taxon>
        <taxon>Fungi</taxon>
        <taxon>Dikarya</taxon>
        <taxon>Ascomycota</taxon>
        <taxon>Pezizomycotina</taxon>
        <taxon>Sordariomycetes</taxon>
        <taxon>Sordariomycetidae</taxon>
        <taxon>Sordariales</taxon>
        <taxon>Lasiosphaeriaceae</taxon>
        <taxon>Cercophora</taxon>
    </lineage>
</organism>
<feature type="compositionally biased region" description="Polar residues" evidence="1">
    <location>
        <begin position="46"/>
        <end position="66"/>
    </location>
</feature>
<proteinExistence type="predicted"/>
<accession>A0AAE0MIN0</accession>
<dbReference type="GO" id="GO:0005884">
    <property type="term" value="C:actin filament"/>
    <property type="evidence" value="ECO:0007669"/>
    <property type="project" value="TreeGrafter"/>
</dbReference>
<reference evidence="2" key="1">
    <citation type="journal article" date="2023" name="Mol. Phylogenet. Evol.">
        <title>Genome-scale phylogeny and comparative genomics of the fungal order Sordariales.</title>
        <authorList>
            <person name="Hensen N."/>
            <person name="Bonometti L."/>
            <person name="Westerberg I."/>
            <person name="Brannstrom I.O."/>
            <person name="Guillou S."/>
            <person name="Cros-Aarteil S."/>
            <person name="Calhoun S."/>
            <person name="Haridas S."/>
            <person name="Kuo A."/>
            <person name="Mondo S."/>
            <person name="Pangilinan J."/>
            <person name="Riley R."/>
            <person name="LaButti K."/>
            <person name="Andreopoulos B."/>
            <person name="Lipzen A."/>
            <person name="Chen C."/>
            <person name="Yan M."/>
            <person name="Daum C."/>
            <person name="Ng V."/>
            <person name="Clum A."/>
            <person name="Steindorff A."/>
            <person name="Ohm R.A."/>
            <person name="Martin F."/>
            <person name="Silar P."/>
            <person name="Natvig D.O."/>
            <person name="Lalanne C."/>
            <person name="Gautier V."/>
            <person name="Ament-Velasquez S.L."/>
            <person name="Kruys A."/>
            <person name="Hutchinson M.I."/>
            <person name="Powell A.J."/>
            <person name="Barry K."/>
            <person name="Miller A.N."/>
            <person name="Grigoriev I.V."/>
            <person name="Debuchy R."/>
            <person name="Gladieux P."/>
            <person name="Hiltunen Thoren M."/>
            <person name="Johannesson H."/>
        </authorList>
    </citation>
    <scope>NUCLEOTIDE SEQUENCE</scope>
    <source>
        <strain evidence="2">SMH4131-1</strain>
    </source>
</reference>
<feature type="region of interest" description="Disordered" evidence="1">
    <location>
        <begin position="211"/>
        <end position="279"/>
    </location>
</feature>
<dbReference type="AlphaFoldDB" id="A0AAE0MIN0"/>
<dbReference type="PANTHER" id="PTHR45691">
    <property type="entry name" value="PROTEIN DIAPHANOUS"/>
    <property type="match status" value="1"/>
</dbReference>
<feature type="compositionally biased region" description="Low complexity" evidence="1">
    <location>
        <begin position="91"/>
        <end position="105"/>
    </location>
</feature>
<name>A0AAE0MIN0_9PEZI</name>
<gene>
    <name evidence="2" type="ORF">B0T19DRAFT_104013</name>
</gene>
<evidence type="ECO:0000313" key="3">
    <source>
        <dbReference type="Proteomes" id="UP001286456"/>
    </source>
</evidence>
<feature type="compositionally biased region" description="Basic and acidic residues" evidence="1">
    <location>
        <begin position="112"/>
        <end position="123"/>
    </location>
</feature>
<sequence length="406" mass="41237">MSAYLERVKNRLPGGGDSKPASSSSSSGSGSISGLGIRNHVKSFASGGSDNSHLGASSNRAAQPLSSLRDPASFGPPPRHVGRRIQPPPDTHTQQQSSSQSQLALPAPPSQRYEDLSNTHHDSTPSPPLPARRDSSAADTYTNNRPPPPPRGGAASAPSLPPRLPPRTNSASPTLPPRPSSQAEAAPSKYGLTSNLNQGAINRLGAAGISVPAFGIGNSSNNNQEAPAPPPSRGSGGGGASSAQLNELQSRFSRLGTSNTTTSTSTNETPASTGTTWAQKQAALKTAAALRQDPSSVSFSDAKAAASTMNNFRQRHGEQVAAGLQGASDLQQKYGGSMLNSAGDGAGEGRAPSPAASVVATLAAKKKPPPPPPPKKPSSMSQQRPATSGNGGPAPPPVPLSTRPQF</sequence>
<feature type="compositionally biased region" description="Polar residues" evidence="1">
    <location>
        <begin position="378"/>
        <end position="388"/>
    </location>
</feature>
<feature type="compositionally biased region" description="Low complexity" evidence="1">
    <location>
        <begin position="18"/>
        <end position="36"/>
    </location>
</feature>
<protein>
    <submittedName>
        <fullName evidence="2">Uncharacterized protein</fullName>
    </submittedName>
</protein>
<dbReference type="InterPro" id="IPR051412">
    <property type="entry name" value="Formin_Homology_Diaphanous_sf"/>
</dbReference>
<dbReference type="GO" id="GO:0030041">
    <property type="term" value="P:actin filament polymerization"/>
    <property type="evidence" value="ECO:0007669"/>
    <property type="project" value="TreeGrafter"/>
</dbReference>
<evidence type="ECO:0000313" key="2">
    <source>
        <dbReference type="EMBL" id="KAK3332464.1"/>
    </source>
</evidence>
<keyword evidence="3" id="KW-1185">Reference proteome</keyword>
<feature type="compositionally biased region" description="Low complexity" evidence="1">
    <location>
        <begin position="257"/>
        <end position="279"/>
    </location>
</feature>
<comment type="caution">
    <text evidence="2">The sequence shown here is derived from an EMBL/GenBank/DDBJ whole genome shotgun (WGS) entry which is preliminary data.</text>
</comment>
<dbReference type="PANTHER" id="PTHR45691:SF6">
    <property type="entry name" value="PROTEIN DIAPHANOUS"/>
    <property type="match status" value="1"/>
</dbReference>
<feature type="region of interest" description="Disordered" evidence="1">
    <location>
        <begin position="301"/>
        <end position="406"/>
    </location>
</feature>